<reference evidence="2" key="1">
    <citation type="submission" date="2020-06" db="EMBL/GenBank/DDBJ databases">
        <authorList>
            <consortium name="Plant Systems Biology data submission"/>
        </authorList>
    </citation>
    <scope>NUCLEOTIDE SEQUENCE</scope>
    <source>
        <strain evidence="2">D6</strain>
    </source>
</reference>
<evidence type="ECO:0000313" key="3">
    <source>
        <dbReference type="Proteomes" id="UP001153069"/>
    </source>
</evidence>
<dbReference type="EMBL" id="CAICTM010000712">
    <property type="protein sequence ID" value="CAB9515419.1"/>
    <property type="molecule type" value="Genomic_DNA"/>
</dbReference>
<accession>A0A9N8EBL8</accession>
<keyword evidence="3" id="KW-1185">Reference proteome</keyword>
<name>A0A9N8EBL8_9STRA</name>
<comment type="caution">
    <text evidence="2">The sequence shown here is derived from an EMBL/GenBank/DDBJ whole genome shotgun (WGS) entry which is preliminary data.</text>
</comment>
<sequence>MTSFTATDYFSHAQLTPIPPEEKPTFSNLKIIHQEINANAMAVTSRLGGGHYGHLALTIPTATFNALENTIAWVEPVHPGPNPVHGATATAAQITETNRLYAQNMEQFIICKAVGTALKKQLLEAIPDTFTNTLKNDLFGYANVSVLTLLEHLDTTYGKVDRVDLKDNIDRMNAKWSPTQPIEDLFTQIESAKQFAKDHDPITEMTTIIAATTNLTNSGVFTQAIREWDNKEDTDHTWKKLELHFKKADKERRRTLTAAEVGYANAATDKAKAGNTPVPMWYCWSHGLGPNMTHTSYNCTKPVTGHRKEATADNMMGGCCIIKRRNGERAIYRRPNRNPPRDENTPPNDQTTGGR</sequence>
<organism evidence="2 3">
    <name type="scientific">Seminavis robusta</name>
    <dbReference type="NCBI Taxonomy" id="568900"/>
    <lineage>
        <taxon>Eukaryota</taxon>
        <taxon>Sar</taxon>
        <taxon>Stramenopiles</taxon>
        <taxon>Ochrophyta</taxon>
        <taxon>Bacillariophyta</taxon>
        <taxon>Bacillariophyceae</taxon>
        <taxon>Bacillariophycidae</taxon>
        <taxon>Naviculales</taxon>
        <taxon>Naviculaceae</taxon>
        <taxon>Seminavis</taxon>
    </lineage>
</organism>
<evidence type="ECO:0000313" key="2">
    <source>
        <dbReference type="EMBL" id="CAB9515419.1"/>
    </source>
</evidence>
<feature type="region of interest" description="Disordered" evidence="1">
    <location>
        <begin position="330"/>
        <end position="355"/>
    </location>
</feature>
<evidence type="ECO:0000256" key="1">
    <source>
        <dbReference type="SAM" id="MobiDB-lite"/>
    </source>
</evidence>
<dbReference type="Proteomes" id="UP001153069">
    <property type="component" value="Unassembled WGS sequence"/>
</dbReference>
<gene>
    <name evidence="2" type="ORF">SEMRO_713_G191630.1</name>
</gene>
<dbReference type="AlphaFoldDB" id="A0A9N8EBL8"/>
<proteinExistence type="predicted"/>
<protein>
    <submittedName>
        <fullName evidence="2">Uncharacterized protein</fullName>
    </submittedName>
</protein>